<evidence type="ECO:0000313" key="6">
    <source>
        <dbReference type="Proteomes" id="UP000676967"/>
    </source>
</evidence>
<dbReference type="InterPro" id="IPR006710">
    <property type="entry name" value="Glyco_hydro_43"/>
</dbReference>
<dbReference type="GO" id="GO:0016787">
    <property type="term" value="F:hydrolase activity"/>
    <property type="evidence" value="ECO:0007669"/>
    <property type="project" value="UniProtKB-KW"/>
</dbReference>
<sequence length="470" mass="50394">MSFDPIIAGFHPDPTVCRVGDDYYLATSSFEYFPGVPIFHSRDLASWRQIGHVLTRPSQLDPAGLTPSRGIFAPTLRHHDGRFWMITTNVSRMMSGQLIVHATDPAGPWSDPVYVPGALGIDPDLAWDDDGTCYLTYASYRSGEPAGIAQVRIDPETGAELSEHYPVWQGSGLVHPEGPHLYRIDGSWYLMLAEGGTERGHAVTIARGPTPSGPFAGCPDNPILSHRSTGHPVQNTGHADLVRAADGSWWAVHLGVRPRGVTPHYYVLGRETFLARADWAGGWPRLTTVSRPGGPADHSFTVTDGVFDERWVAPGADPATIAEQHPDGGARLRSADLLCVRVRDQAWTAIATFDGPGRLVLRLDDRHWYALHVADGVATAIARIGDLEQVVGTGPAGPLRLSAVAPAGDPGAQAGPDEIVLTAGDAELARLDGRYLSTEVAGGFTGRMLGIGALGAEETRLVSFTYRSDG</sequence>
<dbReference type="CDD" id="cd18617">
    <property type="entry name" value="GH43_XynB-like"/>
    <property type="match status" value="1"/>
</dbReference>
<accession>A0ABM7M478</accession>
<evidence type="ECO:0000256" key="4">
    <source>
        <dbReference type="RuleBase" id="RU361187"/>
    </source>
</evidence>
<name>A0ABM7M478_9ACTN</name>
<dbReference type="PANTHER" id="PTHR42812:SF12">
    <property type="entry name" value="BETA-XYLOSIDASE-RELATED"/>
    <property type="match status" value="1"/>
</dbReference>
<proteinExistence type="inferred from homology"/>
<keyword evidence="3 4" id="KW-0326">Glycosidase</keyword>
<organism evidence="5 6">
    <name type="scientific">Actinoplanes ianthinogenes</name>
    <dbReference type="NCBI Taxonomy" id="122358"/>
    <lineage>
        <taxon>Bacteria</taxon>
        <taxon>Bacillati</taxon>
        <taxon>Actinomycetota</taxon>
        <taxon>Actinomycetes</taxon>
        <taxon>Micromonosporales</taxon>
        <taxon>Micromonosporaceae</taxon>
        <taxon>Actinoplanes</taxon>
    </lineage>
</organism>
<keyword evidence="2 4" id="KW-0378">Hydrolase</keyword>
<keyword evidence="6" id="KW-1185">Reference proteome</keyword>
<dbReference type="Gene3D" id="2.60.120.200">
    <property type="match status" value="1"/>
</dbReference>
<dbReference type="InterPro" id="IPR051795">
    <property type="entry name" value="Glycosyl_Hydrlase_43"/>
</dbReference>
<gene>
    <name evidence="5" type="ORF">Aiant_71110</name>
</gene>
<evidence type="ECO:0000256" key="1">
    <source>
        <dbReference type="ARBA" id="ARBA00009865"/>
    </source>
</evidence>
<dbReference type="Gene3D" id="2.115.10.20">
    <property type="entry name" value="Glycosyl hydrolase domain, family 43"/>
    <property type="match status" value="1"/>
</dbReference>
<evidence type="ECO:0000256" key="3">
    <source>
        <dbReference type="ARBA" id="ARBA00023295"/>
    </source>
</evidence>
<comment type="similarity">
    <text evidence="1 4">Belongs to the glycosyl hydrolase 43 family.</text>
</comment>
<dbReference type="InterPro" id="IPR023296">
    <property type="entry name" value="Glyco_hydro_beta-prop_sf"/>
</dbReference>
<evidence type="ECO:0000256" key="2">
    <source>
        <dbReference type="ARBA" id="ARBA00022801"/>
    </source>
</evidence>
<protein>
    <submittedName>
        <fullName evidence="5">Glycoside hydrolase 43 family protein</fullName>
    </submittedName>
</protein>
<reference evidence="5 6" key="1">
    <citation type="submission" date="2020-08" db="EMBL/GenBank/DDBJ databases">
        <title>Whole genome shotgun sequence of Actinoplanes ianthinogenes NBRC 13996.</title>
        <authorList>
            <person name="Komaki H."/>
            <person name="Tamura T."/>
        </authorList>
    </citation>
    <scope>NUCLEOTIDE SEQUENCE [LARGE SCALE GENOMIC DNA]</scope>
    <source>
        <strain evidence="5 6">NBRC 13996</strain>
    </source>
</reference>
<dbReference type="SUPFAM" id="SSF75005">
    <property type="entry name" value="Arabinanase/levansucrase/invertase"/>
    <property type="match status" value="1"/>
</dbReference>
<dbReference type="PANTHER" id="PTHR42812">
    <property type="entry name" value="BETA-XYLOSIDASE"/>
    <property type="match status" value="1"/>
</dbReference>
<dbReference type="EMBL" id="AP023356">
    <property type="protein sequence ID" value="BCJ46454.1"/>
    <property type="molecule type" value="Genomic_DNA"/>
</dbReference>
<dbReference type="Proteomes" id="UP000676967">
    <property type="component" value="Chromosome"/>
</dbReference>
<dbReference type="RefSeq" id="WP_189333941.1">
    <property type="nucleotide sequence ID" value="NZ_AP023356.1"/>
</dbReference>
<dbReference type="Pfam" id="PF04616">
    <property type="entry name" value="Glyco_hydro_43"/>
    <property type="match status" value="1"/>
</dbReference>
<evidence type="ECO:0000313" key="5">
    <source>
        <dbReference type="EMBL" id="BCJ46454.1"/>
    </source>
</evidence>